<evidence type="ECO:0000313" key="1">
    <source>
        <dbReference type="EMBL" id="SQB10125.1"/>
    </source>
</evidence>
<gene>
    <name evidence="1" type="ORF">NCTC11224_01432</name>
</gene>
<organism evidence="1 2">
    <name type="scientific">Enterocloster clostridioformis</name>
    <dbReference type="NCBI Taxonomy" id="1531"/>
    <lineage>
        <taxon>Bacteria</taxon>
        <taxon>Bacillati</taxon>
        <taxon>Bacillota</taxon>
        <taxon>Clostridia</taxon>
        <taxon>Lachnospirales</taxon>
        <taxon>Lachnospiraceae</taxon>
        <taxon>Enterocloster</taxon>
    </lineage>
</organism>
<proteinExistence type="predicted"/>
<sequence>MIKNLNQLKKSLKKGSSIEIISHCRPEYIGQKRRITQSNTQGFYSIIPDEPDNEVTLANDGKGNVLWWNKASFWEFENDICSAYCNDSEHTKQYLIMSFRIIEEVA</sequence>
<dbReference type="AlphaFoldDB" id="A0A2X2UDS7"/>
<dbReference type="EMBL" id="UAVW01000003">
    <property type="protein sequence ID" value="SQB10125.1"/>
    <property type="molecule type" value="Genomic_DNA"/>
</dbReference>
<keyword evidence="2" id="KW-1185">Reference proteome</keyword>
<name>A0A2X2UDS7_9FIRM</name>
<reference evidence="1 2" key="1">
    <citation type="submission" date="2018-06" db="EMBL/GenBank/DDBJ databases">
        <authorList>
            <consortium name="Pathogen Informatics"/>
            <person name="Doyle S."/>
        </authorList>
    </citation>
    <scope>NUCLEOTIDE SEQUENCE [LARGE SCALE GENOMIC DNA]</scope>
    <source>
        <strain evidence="1 2">NCTC11224</strain>
    </source>
</reference>
<protein>
    <submittedName>
        <fullName evidence="1">Uncharacterized protein</fullName>
    </submittedName>
</protein>
<dbReference type="RefSeq" id="WP_112481626.1">
    <property type="nucleotide sequence ID" value="NZ_JAIWZC010000001.1"/>
</dbReference>
<accession>A0A2X2UDS7</accession>
<evidence type="ECO:0000313" key="2">
    <source>
        <dbReference type="Proteomes" id="UP000251853"/>
    </source>
</evidence>
<dbReference type="Proteomes" id="UP000251853">
    <property type="component" value="Unassembled WGS sequence"/>
</dbReference>